<proteinExistence type="predicted"/>
<comment type="caution">
    <text evidence="1">The sequence shown here is derived from an EMBL/GenBank/DDBJ whole genome shotgun (WGS) entry which is preliminary data.</text>
</comment>
<name>A0A4Y8ZXL7_9SPHN</name>
<evidence type="ECO:0000313" key="1">
    <source>
        <dbReference type="EMBL" id="TFI59226.1"/>
    </source>
</evidence>
<evidence type="ECO:0000313" key="2">
    <source>
        <dbReference type="Proteomes" id="UP000298213"/>
    </source>
</evidence>
<sequence length="330" mass="35382">MIAGDVLARWMADARARDETMQGVVRAGAAVEALPALQALADQVDQVADSGSAVLAAAARFLATPGAIEACLRPLIDAARADPFFRPAFRAVSSAIRSGLVLYERPELSLLLAEIAADDLAAKRTFAQGPSSITFTGDHSLLHFIDAGGATLSFWEAPMLDESFSAVAAAPCRPVGRRKLRDGETIVLDGRREAFVIEHLSATMVYVQATTRVGGGALSREYDSRTMAFVGASSTDDAASRTGLLLTLLRDMDRQDAVPLFIRAIREEDFHGRWHAMRELLALDADTALPHLREMARSDPHPEVRGAAAQTLAAFFPGDTPAEERQSCPA</sequence>
<dbReference type="InterPro" id="IPR016024">
    <property type="entry name" value="ARM-type_fold"/>
</dbReference>
<accession>A0A4Y8ZXL7</accession>
<dbReference type="Gene3D" id="1.25.10.10">
    <property type="entry name" value="Leucine-rich Repeat Variant"/>
    <property type="match status" value="1"/>
</dbReference>
<dbReference type="AlphaFoldDB" id="A0A4Y8ZXL7"/>
<dbReference type="OrthoDB" id="7447021at2"/>
<dbReference type="Pfam" id="PF13646">
    <property type="entry name" value="HEAT_2"/>
    <property type="match status" value="1"/>
</dbReference>
<dbReference type="InterPro" id="IPR011989">
    <property type="entry name" value="ARM-like"/>
</dbReference>
<dbReference type="RefSeq" id="WP_135084406.1">
    <property type="nucleotide sequence ID" value="NZ_SPDV01000008.1"/>
</dbReference>
<dbReference type="SUPFAM" id="SSF48371">
    <property type="entry name" value="ARM repeat"/>
    <property type="match status" value="1"/>
</dbReference>
<dbReference type="EMBL" id="SPDV01000008">
    <property type="protein sequence ID" value="TFI59226.1"/>
    <property type="molecule type" value="Genomic_DNA"/>
</dbReference>
<protein>
    <submittedName>
        <fullName evidence="1">HEAT repeat domain-containing protein</fullName>
    </submittedName>
</protein>
<reference evidence="1 2" key="1">
    <citation type="submission" date="2019-03" db="EMBL/GenBank/DDBJ databases">
        <title>Genome sequence of Sphingomonas sp. 17J27-24.</title>
        <authorList>
            <person name="Kim M."/>
            <person name="Maeng S."/>
            <person name="Sathiyaraj S."/>
        </authorList>
    </citation>
    <scope>NUCLEOTIDE SEQUENCE [LARGE SCALE GENOMIC DNA]</scope>
    <source>
        <strain evidence="1 2">17J27-24</strain>
    </source>
</reference>
<keyword evidence="2" id="KW-1185">Reference proteome</keyword>
<dbReference type="Proteomes" id="UP000298213">
    <property type="component" value="Unassembled WGS sequence"/>
</dbReference>
<gene>
    <name evidence="1" type="ORF">E2493_05100</name>
</gene>
<organism evidence="1 2">
    <name type="scientific">Sphingomonas parva</name>
    <dbReference type="NCBI Taxonomy" id="2555898"/>
    <lineage>
        <taxon>Bacteria</taxon>
        <taxon>Pseudomonadati</taxon>
        <taxon>Pseudomonadota</taxon>
        <taxon>Alphaproteobacteria</taxon>
        <taxon>Sphingomonadales</taxon>
        <taxon>Sphingomonadaceae</taxon>
        <taxon>Sphingomonas</taxon>
    </lineage>
</organism>